<accession>A0A916Z4K1</accession>
<dbReference type="Gene3D" id="3.40.50.1000">
    <property type="entry name" value="HAD superfamily/HAD-like"/>
    <property type="match status" value="2"/>
</dbReference>
<dbReference type="Pfam" id="PF13344">
    <property type="entry name" value="Hydrolase_6"/>
    <property type="match status" value="1"/>
</dbReference>
<dbReference type="PANTHER" id="PTHR19288">
    <property type="entry name" value="4-NITROPHENYLPHOSPHATASE-RELATED"/>
    <property type="match status" value="1"/>
</dbReference>
<name>A0A916Z4K1_9BACL</name>
<dbReference type="PANTHER" id="PTHR19288:SF46">
    <property type="entry name" value="HALOACID DEHALOGENASE-LIKE HYDROLASE DOMAIN-CONTAINING PROTEIN 2"/>
    <property type="match status" value="1"/>
</dbReference>
<dbReference type="AlphaFoldDB" id="A0A916Z4K1"/>
<dbReference type="InterPro" id="IPR006357">
    <property type="entry name" value="HAD-SF_hydro_IIA"/>
</dbReference>
<organism evidence="1 2">
    <name type="scientific">Paenibacillus nasutitermitis</name>
    <dbReference type="NCBI Taxonomy" id="1652958"/>
    <lineage>
        <taxon>Bacteria</taxon>
        <taxon>Bacillati</taxon>
        <taxon>Bacillota</taxon>
        <taxon>Bacilli</taxon>
        <taxon>Bacillales</taxon>
        <taxon>Paenibacillaceae</taxon>
        <taxon>Paenibacillus</taxon>
    </lineage>
</organism>
<dbReference type="EMBL" id="BMHP01000002">
    <property type="protein sequence ID" value="GGD76485.1"/>
    <property type="molecule type" value="Genomic_DNA"/>
</dbReference>
<reference evidence="1" key="2">
    <citation type="submission" date="2020-09" db="EMBL/GenBank/DDBJ databases">
        <authorList>
            <person name="Sun Q."/>
            <person name="Zhou Y."/>
        </authorList>
    </citation>
    <scope>NUCLEOTIDE SEQUENCE</scope>
    <source>
        <strain evidence="1">CGMCC 1.15178</strain>
    </source>
</reference>
<dbReference type="SUPFAM" id="SSF56784">
    <property type="entry name" value="HAD-like"/>
    <property type="match status" value="1"/>
</dbReference>
<dbReference type="GO" id="GO:0016791">
    <property type="term" value="F:phosphatase activity"/>
    <property type="evidence" value="ECO:0007669"/>
    <property type="project" value="TreeGrafter"/>
</dbReference>
<evidence type="ECO:0000313" key="1">
    <source>
        <dbReference type="EMBL" id="GGD76485.1"/>
    </source>
</evidence>
<keyword evidence="2" id="KW-1185">Reference proteome</keyword>
<dbReference type="Proteomes" id="UP000612456">
    <property type="component" value="Unassembled WGS sequence"/>
</dbReference>
<reference evidence="1" key="1">
    <citation type="journal article" date="2014" name="Int. J. Syst. Evol. Microbiol.">
        <title>Complete genome sequence of Corynebacterium casei LMG S-19264T (=DSM 44701T), isolated from a smear-ripened cheese.</title>
        <authorList>
            <consortium name="US DOE Joint Genome Institute (JGI-PGF)"/>
            <person name="Walter F."/>
            <person name="Albersmeier A."/>
            <person name="Kalinowski J."/>
            <person name="Ruckert C."/>
        </authorList>
    </citation>
    <scope>NUCLEOTIDE SEQUENCE</scope>
    <source>
        <strain evidence="1">CGMCC 1.15178</strain>
    </source>
</reference>
<dbReference type="Pfam" id="PF13242">
    <property type="entry name" value="Hydrolase_like"/>
    <property type="match status" value="1"/>
</dbReference>
<proteinExistence type="predicted"/>
<dbReference type="NCBIfam" id="TIGR01460">
    <property type="entry name" value="HAD-SF-IIA"/>
    <property type="match status" value="1"/>
</dbReference>
<evidence type="ECO:0000313" key="2">
    <source>
        <dbReference type="Proteomes" id="UP000612456"/>
    </source>
</evidence>
<dbReference type="InterPro" id="IPR036412">
    <property type="entry name" value="HAD-like_sf"/>
</dbReference>
<comment type="caution">
    <text evidence="1">The sequence shown here is derived from an EMBL/GenBank/DDBJ whole genome shotgun (WGS) entry which is preliminary data.</text>
</comment>
<dbReference type="RefSeq" id="WP_188993555.1">
    <property type="nucleotide sequence ID" value="NZ_BMHP01000002.1"/>
</dbReference>
<protein>
    <submittedName>
        <fullName evidence="1">Acid sugar phosphatase</fullName>
    </submittedName>
</protein>
<sequence length="278" mass="30268">MAVWQEKSTYLFDLDGCIYFGRTLAPGAGALLETLRAAGKNVGFVSNNSRDTGWEVARRLEAMGLSVQPEHIVTATEYMGAFISRRFGPSRLKVAGSSALIHSLEEAGHEVIPFGSGSVPELVVISRDTEFSYEKLQIAAADGARGARVVATNPDLHHPGENAARVPETGALLAALQPLLDDEIQILGKPEPYLFQYGMDLFGVARTESVFTGDNLQTDIKGGLALGLTTVWINSNQEPPGTHSSPDITPDYHFVDMRAFLESIHDSDYFKMKGRRTQ</sequence>
<gene>
    <name evidence="1" type="ORF">GCM10010911_38190</name>
</gene>
<dbReference type="GO" id="GO:0005737">
    <property type="term" value="C:cytoplasm"/>
    <property type="evidence" value="ECO:0007669"/>
    <property type="project" value="TreeGrafter"/>
</dbReference>
<dbReference type="InterPro" id="IPR023214">
    <property type="entry name" value="HAD_sf"/>
</dbReference>